<keyword evidence="3" id="KW-1185">Reference proteome</keyword>
<dbReference type="EMBL" id="JAHYIQ010000014">
    <property type="protein sequence ID" value="KAK1126274.1"/>
    <property type="molecule type" value="Genomic_DNA"/>
</dbReference>
<sequence length="192" mass="21834">MYAWNHQGDDLDAYDLKPPKLRFPMRHISNGNIYSERSARETFENPSILKAATWKHRQTTKESSLRTTAITQSDFFLRGQPRSGRCDSRCSGRRGFQARFLPNQSSASVIPDRGNETRTRRVGGLRNVQLHEAEKRAALINGRHGAVQVNAIAARIYNASVEYPTMFLGYPTRGAEERRSGGRQEKRGARER</sequence>
<gene>
    <name evidence="2" type="ORF">K0M31_004905</name>
</gene>
<evidence type="ECO:0000313" key="3">
    <source>
        <dbReference type="Proteomes" id="UP001177670"/>
    </source>
</evidence>
<accession>A0AA40FWG3</accession>
<feature type="compositionally biased region" description="Basic and acidic residues" evidence="1">
    <location>
        <begin position="174"/>
        <end position="192"/>
    </location>
</feature>
<evidence type="ECO:0000256" key="1">
    <source>
        <dbReference type="SAM" id="MobiDB-lite"/>
    </source>
</evidence>
<evidence type="ECO:0000313" key="2">
    <source>
        <dbReference type="EMBL" id="KAK1126274.1"/>
    </source>
</evidence>
<dbReference type="Proteomes" id="UP001177670">
    <property type="component" value="Unassembled WGS sequence"/>
</dbReference>
<reference evidence="2" key="1">
    <citation type="submission" date="2021-10" db="EMBL/GenBank/DDBJ databases">
        <title>Melipona bicolor Genome sequencing and assembly.</title>
        <authorList>
            <person name="Araujo N.S."/>
            <person name="Arias M.C."/>
        </authorList>
    </citation>
    <scope>NUCLEOTIDE SEQUENCE</scope>
    <source>
        <strain evidence="2">USP_2M_L1-L4_2017</strain>
        <tissue evidence="2">Whole body</tissue>
    </source>
</reference>
<dbReference type="AlphaFoldDB" id="A0AA40FWG3"/>
<feature type="region of interest" description="Disordered" evidence="1">
    <location>
        <begin position="172"/>
        <end position="192"/>
    </location>
</feature>
<comment type="caution">
    <text evidence="2">The sequence shown here is derived from an EMBL/GenBank/DDBJ whole genome shotgun (WGS) entry which is preliminary data.</text>
</comment>
<proteinExistence type="predicted"/>
<name>A0AA40FWG3_9HYME</name>
<protein>
    <submittedName>
        <fullName evidence="2">Uncharacterized protein</fullName>
    </submittedName>
</protein>
<organism evidence="2 3">
    <name type="scientific">Melipona bicolor</name>
    <dbReference type="NCBI Taxonomy" id="60889"/>
    <lineage>
        <taxon>Eukaryota</taxon>
        <taxon>Metazoa</taxon>
        <taxon>Ecdysozoa</taxon>
        <taxon>Arthropoda</taxon>
        <taxon>Hexapoda</taxon>
        <taxon>Insecta</taxon>
        <taxon>Pterygota</taxon>
        <taxon>Neoptera</taxon>
        <taxon>Endopterygota</taxon>
        <taxon>Hymenoptera</taxon>
        <taxon>Apocrita</taxon>
        <taxon>Aculeata</taxon>
        <taxon>Apoidea</taxon>
        <taxon>Anthophila</taxon>
        <taxon>Apidae</taxon>
        <taxon>Melipona</taxon>
    </lineage>
</organism>